<sequence length="552" mass="62240">MDSAPPHLPRVWYEAEAEAEDREMLMKTVSSEVDLGCQIYEAAKTKLLVELTPRERELLAYHSTTSMDSLLLILASAKKKYEDKPACKARKWLGVLSSKVIHYGTVLDVLVQQYPQYVSLAWGAMKFLFMSVINHEEMTKQLAKAYSMVADLMPRTDFTLVHYPTARMKEAIAQLYALIILFTSKAVAWYKKGPFLHSVSAMARPWALNWKDSVEEIAEQSRRVESLARIAAQAELRDTRLEVKTLRSEIKEMSTVSKESHSSIIRLLQNLSLKEDRIYDTSFATQTLVREIKPMMRGKEIECSITCLSQILALKWAKGIPPAASTLSFCTSMRKRRGAPELNLSHLQILNDWALARKSTLLFITSTSLQASKDSSTDIGKLLHSSKAPVIWALRYSNYWESKITFISVLQSLILQSLHLFPTCLTETPSPVTVAQLSETKTESGWLKVLARILNTASCVYIILDAEILALAGRHNKYAITKWIEGLIGSIGEVTTVKVYVSSTVIDKSYVSRVWEAGSWSELTTDYASSFNQVGRQRLQVQTRGAGRPRRN</sequence>
<evidence type="ECO:0000256" key="1">
    <source>
        <dbReference type="SAM" id="Coils"/>
    </source>
</evidence>
<dbReference type="Pfam" id="PF24809">
    <property type="entry name" value="DUF7708"/>
    <property type="match status" value="1"/>
</dbReference>
<dbReference type="EMBL" id="QGMK01001850">
    <property type="protein sequence ID" value="TVY62921.1"/>
    <property type="molecule type" value="Genomic_DNA"/>
</dbReference>
<dbReference type="Proteomes" id="UP000469558">
    <property type="component" value="Unassembled WGS sequence"/>
</dbReference>
<reference evidence="3 4" key="1">
    <citation type="submission" date="2018-05" db="EMBL/GenBank/DDBJ databases">
        <title>Genome sequencing and assembly of the regulated plant pathogen Lachnellula willkommii and related sister species for the development of diagnostic species identification markers.</title>
        <authorList>
            <person name="Giroux E."/>
            <person name="Bilodeau G."/>
        </authorList>
    </citation>
    <scope>NUCLEOTIDE SEQUENCE [LARGE SCALE GENOMIC DNA]</scope>
    <source>
        <strain evidence="3 4">CBS 268.59</strain>
    </source>
</reference>
<gene>
    <name evidence="3" type="ORF">LSUE1_G006129</name>
</gene>
<protein>
    <recommendedName>
        <fullName evidence="2">DUF7708 domain-containing protein</fullName>
    </recommendedName>
</protein>
<organism evidence="3 4">
    <name type="scientific">Lachnellula suecica</name>
    <dbReference type="NCBI Taxonomy" id="602035"/>
    <lineage>
        <taxon>Eukaryota</taxon>
        <taxon>Fungi</taxon>
        <taxon>Dikarya</taxon>
        <taxon>Ascomycota</taxon>
        <taxon>Pezizomycotina</taxon>
        <taxon>Leotiomycetes</taxon>
        <taxon>Helotiales</taxon>
        <taxon>Lachnaceae</taxon>
        <taxon>Lachnellula</taxon>
    </lineage>
</organism>
<name>A0A8T9BVJ3_9HELO</name>
<dbReference type="OrthoDB" id="61900at2759"/>
<accession>A0A8T9BVJ3</accession>
<dbReference type="AlphaFoldDB" id="A0A8T9BVJ3"/>
<feature type="coiled-coil region" evidence="1">
    <location>
        <begin position="217"/>
        <end position="249"/>
    </location>
</feature>
<comment type="caution">
    <text evidence="3">The sequence shown here is derived from an EMBL/GenBank/DDBJ whole genome shotgun (WGS) entry which is preliminary data.</text>
</comment>
<evidence type="ECO:0000313" key="4">
    <source>
        <dbReference type="Proteomes" id="UP000469558"/>
    </source>
</evidence>
<dbReference type="InterPro" id="IPR056125">
    <property type="entry name" value="DUF7708"/>
</dbReference>
<evidence type="ECO:0000313" key="3">
    <source>
        <dbReference type="EMBL" id="TVY62921.1"/>
    </source>
</evidence>
<feature type="domain" description="DUF7708" evidence="2">
    <location>
        <begin position="91"/>
        <end position="236"/>
    </location>
</feature>
<evidence type="ECO:0000259" key="2">
    <source>
        <dbReference type="Pfam" id="PF24809"/>
    </source>
</evidence>
<keyword evidence="4" id="KW-1185">Reference proteome</keyword>
<proteinExistence type="predicted"/>
<keyword evidence="1" id="KW-0175">Coiled coil</keyword>